<proteinExistence type="predicted"/>
<keyword evidence="1" id="KW-0472">Membrane</keyword>
<name>A0A6C0LFX3_9ZZZZ</name>
<feature type="transmembrane region" description="Helical" evidence="1">
    <location>
        <begin position="16"/>
        <end position="36"/>
    </location>
</feature>
<accession>A0A6C0LFX3</accession>
<keyword evidence="1" id="KW-1133">Transmembrane helix</keyword>
<evidence type="ECO:0000313" key="2">
    <source>
        <dbReference type="EMBL" id="QHU28464.1"/>
    </source>
</evidence>
<dbReference type="EMBL" id="MN740472">
    <property type="protein sequence ID" value="QHU28464.1"/>
    <property type="molecule type" value="Genomic_DNA"/>
</dbReference>
<keyword evidence="1" id="KW-0812">Transmembrane</keyword>
<evidence type="ECO:0000256" key="1">
    <source>
        <dbReference type="SAM" id="Phobius"/>
    </source>
</evidence>
<dbReference type="AlphaFoldDB" id="A0A6C0LFX3"/>
<sequence length="46" mass="5482">MDVSKTNIKKSFKRTFVVLIFSAIITFCAIYYFSIFQTKQFELSYL</sequence>
<protein>
    <submittedName>
        <fullName evidence="2">Uncharacterized protein</fullName>
    </submittedName>
</protein>
<organism evidence="2">
    <name type="scientific">viral metagenome</name>
    <dbReference type="NCBI Taxonomy" id="1070528"/>
    <lineage>
        <taxon>unclassified sequences</taxon>
        <taxon>metagenomes</taxon>
        <taxon>organismal metagenomes</taxon>
    </lineage>
</organism>
<reference evidence="2" key="1">
    <citation type="journal article" date="2020" name="Nature">
        <title>Giant virus diversity and host interactions through global metagenomics.</title>
        <authorList>
            <person name="Schulz F."/>
            <person name="Roux S."/>
            <person name="Paez-Espino D."/>
            <person name="Jungbluth S."/>
            <person name="Walsh D.A."/>
            <person name="Denef V.J."/>
            <person name="McMahon K.D."/>
            <person name="Konstantinidis K.T."/>
            <person name="Eloe-Fadrosh E.A."/>
            <person name="Kyrpides N.C."/>
            <person name="Woyke T."/>
        </authorList>
    </citation>
    <scope>NUCLEOTIDE SEQUENCE</scope>
    <source>
        <strain evidence="2">GVMAG-M-3300027770-73</strain>
    </source>
</reference>